<dbReference type="AlphaFoldDB" id="A0A6A5U2D0"/>
<evidence type="ECO:0000256" key="3">
    <source>
        <dbReference type="SAM" id="MobiDB-lite"/>
    </source>
</evidence>
<dbReference type="Pfam" id="PF00076">
    <property type="entry name" value="RRM_1"/>
    <property type="match status" value="1"/>
</dbReference>
<feature type="compositionally biased region" description="Low complexity" evidence="3">
    <location>
        <begin position="189"/>
        <end position="204"/>
    </location>
</feature>
<dbReference type="PANTHER" id="PTHR21245">
    <property type="entry name" value="HETEROGENEOUS NUCLEAR RIBONUCLEOPROTEIN"/>
    <property type="match status" value="1"/>
</dbReference>
<dbReference type="GO" id="GO:0003723">
    <property type="term" value="F:RNA binding"/>
    <property type="evidence" value="ECO:0007669"/>
    <property type="project" value="UniProtKB-UniRule"/>
</dbReference>
<protein>
    <submittedName>
        <fullName evidence="5">RNA-binding domain-containing protein</fullName>
    </submittedName>
</protein>
<dbReference type="InterPro" id="IPR012677">
    <property type="entry name" value="Nucleotide-bd_a/b_plait_sf"/>
</dbReference>
<proteinExistence type="predicted"/>
<dbReference type="OrthoDB" id="272703at2759"/>
<feature type="domain" description="RRM" evidence="4">
    <location>
        <begin position="82"/>
        <end position="161"/>
    </location>
</feature>
<keyword evidence="1 2" id="KW-0694">RNA-binding</keyword>
<feature type="compositionally biased region" description="Polar residues" evidence="3">
    <location>
        <begin position="1"/>
        <end position="12"/>
    </location>
</feature>
<dbReference type="InterPro" id="IPR000504">
    <property type="entry name" value="RRM_dom"/>
</dbReference>
<sequence>MQPNRALGSSNWRTRDSGARDQRNENDEGTRTALREKISRDNEMRRRRKERSRDAAERRRPVGDGRVGQGQGEGEGEDEGATRIYVGNMPYSAQKRDVEEVFEREGVKIINIDISIDPFTHRNPSYCFVDLATPAAATTAMHLLPGTLLLGRPLKVKPCVQKRAPFPTSNAYQPYSASLQATRWKSSNADAAVPSTSAPASAPTDSHDPTASISSSTNPDPDPPSTTAHRVLVSNLPRPLDQHSSDLEIRALFREVGVRVERVSKVKRPAEVRFEKGNQWFAFVDLAGRGDVERAVERLDGVERWGGVLRVGVARGNGSGSG</sequence>
<dbReference type="EMBL" id="ML976987">
    <property type="protein sequence ID" value="KAF1958109.1"/>
    <property type="molecule type" value="Genomic_DNA"/>
</dbReference>
<gene>
    <name evidence="5" type="ORF">CC80DRAFT_591895</name>
</gene>
<feature type="compositionally biased region" description="Basic and acidic residues" evidence="3">
    <location>
        <begin position="13"/>
        <end position="44"/>
    </location>
</feature>
<feature type="domain" description="RRM" evidence="4">
    <location>
        <begin position="229"/>
        <end position="316"/>
    </location>
</feature>
<keyword evidence="6" id="KW-1185">Reference proteome</keyword>
<name>A0A6A5U2D0_9PLEO</name>
<dbReference type="Gene3D" id="3.30.70.330">
    <property type="match status" value="2"/>
</dbReference>
<dbReference type="PROSITE" id="PS50102">
    <property type="entry name" value="RRM"/>
    <property type="match status" value="2"/>
</dbReference>
<dbReference type="SMART" id="SM00360">
    <property type="entry name" value="RRM"/>
    <property type="match status" value="2"/>
</dbReference>
<accession>A0A6A5U2D0</accession>
<dbReference type="SUPFAM" id="SSF54928">
    <property type="entry name" value="RNA-binding domain, RBD"/>
    <property type="match status" value="2"/>
</dbReference>
<evidence type="ECO:0000256" key="2">
    <source>
        <dbReference type="PROSITE-ProRule" id="PRU00176"/>
    </source>
</evidence>
<evidence type="ECO:0000313" key="5">
    <source>
        <dbReference type="EMBL" id="KAF1958109.1"/>
    </source>
</evidence>
<reference evidence="5" key="1">
    <citation type="journal article" date="2020" name="Stud. Mycol.">
        <title>101 Dothideomycetes genomes: a test case for predicting lifestyles and emergence of pathogens.</title>
        <authorList>
            <person name="Haridas S."/>
            <person name="Albert R."/>
            <person name="Binder M."/>
            <person name="Bloem J."/>
            <person name="Labutti K."/>
            <person name="Salamov A."/>
            <person name="Andreopoulos B."/>
            <person name="Baker S."/>
            <person name="Barry K."/>
            <person name="Bills G."/>
            <person name="Bluhm B."/>
            <person name="Cannon C."/>
            <person name="Castanera R."/>
            <person name="Culley D."/>
            <person name="Daum C."/>
            <person name="Ezra D."/>
            <person name="Gonzalez J."/>
            <person name="Henrissat B."/>
            <person name="Kuo A."/>
            <person name="Liang C."/>
            <person name="Lipzen A."/>
            <person name="Lutzoni F."/>
            <person name="Magnuson J."/>
            <person name="Mondo S."/>
            <person name="Nolan M."/>
            <person name="Ohm R."/>
            <person name="Pangilinan J."/>
            <person name="Park H.-J."/>
            <person name="Ramirez L."/>
            <person name="Alfaro M."/>
            <person name="Sun H."/>
            <person name="Tritt A."/>
            <person name="Yoshinaga Y."/>
            <person name="Zwiers L.-H."/>
            <person name="Turgeon B."/>
            <person name="Goodwin S."/>
            <person name="Spatafora J."/>
            <person name="Crous P."/>
            <person name="Grigoriev I."/>
        </authorList>
    </citation>
    <scope>NUCLEOTIDE SEQUENCE</scope>
    <source>
        <strain evidence="5">CBS 675.92</strain>
    </source>
</reference>
<evidence type="ECO:0000313" key="6">
    <source>
        <dbReference type="Proteomes" id="UP000800035"/>
    </source>
</evidence>
<feature type="region of interest" description="Disordered" evidence="3">
    <location>
        <begin position="1"/>
        <end position="83"/>
    </location>
</feature>
<dbReference type="CDD" id="cd00590">
    <property type="entry name" value="RRM_SF"/>
    <property type="match status" value="1"/>
</dbReference>
<feature type="compositionally biased region" description="Basic and acidic residues" evidence="3">
    <location>
        <begin position="51"/>
        <end position="63"/>
    </location>
</feature>
<dbReference type="Proteomes" id="UP000800035">
    <property type="component" value="Unassembled WGS sequence"/>
</dbReference>
<dbReference type="InterPro" id="IPR035979">
    <property type="entry name" value="RBD_domain_sf"/>
</dbReference>
<evidence type="ECO:0000259" key="4">
    <source>
        <dbReference type="PROSITE" id="PS50102"/>
    </source>
</evidence>
<organism evidence="5 6">
    <name type="scientific">Byssothecium circinans</name>
    <dbReference type="NCBI Taxonomy" id="147558"/>
    <lineage>
        <taxon>Eukaryota</taxon>
        <taxon>Fungi</taxon>
        <taxon>Dikarya</taxon>
        <taxon>Ascomycota</taxon>
        <taxon>Pezizomycotina</taxon>
        <taxon>Dothideomycetes</taxon>
        <taxon>Pleosporomycetidae</taxon>
        <taxon>Pleosporales</taxon>
        <taxon>Massarineae</taxon>
        <taxon>Massarinaceae</taxon>
        <taxon>Byssothecium</taxon>
    </lineage>
</organism>
<evidence type="ECO:0000256" key="1">
    <source>
        <dbReference type="ARBA" id="ARBA00022884"/>
    </source>
</evidence>
<feature type="region of interest" description="Disordered" evidence="3">
    <location>
        <begin position="188"/>
        <end position="229"/>
    </location>
</feature>